<proteinExistence type="inferred from homology"/>
<comment type="similarity">
    <text evidence="2">Belongs to the KDELC family.</text>
</comment>
<evidence type="ECO:0000313" key="14">
    <source>
        <dbReference type="Proteomes" id="UP000494040"/>
    </source>
</evidence>
<dbReference type="PANTHER" id="PTHR12203">
    <property type="entry name" value="KDEL LYS-ASP-GLU-LEU CONTAINING - RELATED"/>
    <property type="match status" value="1"/>
</dbReference>
<comment type="pathway">
    <text evidence="7">Protein modification.</text>
</comment>
<comment type="function">
    <text evidence="8">Protein O-glucosyltransferase. Catalyzes the reaction that attaches glucose through an O-glycosidic linkage to a conserved serine residue found in the consensus sequence C-X-S-X-[PA]-C in epidermal growth factor-like repeats. Regulates Notch signaling by glucosylating Notch in the ER, glucosylation is required for the correct folding and cleavage of Notch.</text>
</comment>
<sequence length="495" mass="58306">MKLHLECQLFFLAISSFSWSSSVDVKLEDIEVEGPGLTPDLIVLPVRYFFIYLRGRNYTGDEVVDVKDVEVTIKGEHKERNCRVMTSMLDRRDSSFIVRYKLYETCKNLHISIQYKSKHVAGSPYFVKGTVLHDDCFCPEPFITTMLENYGCKQFNQIHYDLSRFKSFSFDKNFDILVKRFKNSHLTSVCHYVVKNNEVYRNCYGEHVGFRMFMDTLLLSLTRKVELPDMEFFSNLGDWPLEKLSNKVVFPMFSWCGSKETADIVMPTYDIMESSLTMGRVTLDMLSVQGNIEKTWKEKEEKAFWRGRDASRERLKLIDISRSHPDLFNASLTNFFFFKDEEKFYGPKAKHVSFFKFFDYKYQINLDGTVAAYRFPYLLAGDSLVLKQNSPYYEHFYSELEPWVHYVPVKRDLSDLVEKIKWAKENDDKAKAISQAGRRFAVENLLPQDILCYHVQLFYEWSKRLLSKVEIKKGMERVQQSIDKGCCHRLKKDEL</sequence>
<evidence type="ECO:0000256" key="2">
    <source>
        <dbReference type="ARBA" id="ARBA00006063"/>
    </source>
</evidence>
<dbReference type="InterPro" id="IPR017868">
    <property type="entry name" value="Filamin/ABP280_repeat-like"/>
</dbReference>
<keyword evidence="6" id="KW-0325">Glycoprotein</keyword>
<evidence type="ECO:0000256" key="9">
    <source>
        <dbReference type="ARBA" id="ARBA00047553"/>
    </source>
</evidence>
<dbReference type="GO" id="GO:0046527">
    <property type="term" value="F:glucosyltransferase activity"/>
    <property type="evidence" value="ECO:0007669"/>
    <property type="project" value="TreeGrafter"/>
</dbReference>
<evidence type="ECO:0000256" key="3">
    <source>
        <dbReference type="ARBA" id="ARBA00022676"/>
    </source>
</evidence>
<dbReference type="RefSeq" id="XP_014253409.1">
    <property type="nucleotide sequence ID" value="XM_014397923.2"/>
</dbReference>
<keyword evidence="4 11" id="KW-0732">Signal</keyword>
<feature type="domain" description="Glycosyl transferase CAP10" evidence="12">
    <location>
        <begin position="226"/>
        <end position="468"/>
    </location>
</feature>
<dbReference type="InterPro" id="IPR051091">
    <property type="entry name" value="O-Glucosyltr/Glycosyltrsf_90"/>
</dbReference>
<keyword evidence="3" id="KW-0328">Glycosyltransferase</keyword>
<evidence type="ECO:0000256" key="1">
    <source>
        <dbReference type="ARBA" id="ARBA00004319"/>
    </source>
</evidence>
<keyword evidence="5" id="KW-0256">Endoplasmic reticulum</keyword>
<dbReference type="Proteomes" id="UP000494040">
    <property type="component" value="Unassembled WGS sequence"/>
</dbReference>
<protein>
    <recommendedName>
        <fullName evidence="12">Glycosyl transferase CAP10 domain-containing protein</fullName>
    </recommendedName>
</protein>
<dbReference type="KEGG" id="clec:106668806"/>
<dbReference type="Gene3D" id="2.60.40.10">
    <property type="entry name" value="Immunoglobulins"/>
    <property type="match status" value="1"/>
</dbReference>
<dbReference type="Pfam" id="PF05686">
    <property type="entry name" value="Glyco_transf_90"/>
    <property type="match status" value="1"/>
</dbReference>
<dbReference type="EnsemblMetazoa" id="XM_014397923.2">
    <property type="protein sequence ID" value="XP_014253409.1"/>
    <property type="gene ID" value="LOC106668806"/>
</dbReference>
<dbReference type="GeneID" id="106668806"/>
<feature type="signal peptide" evidence="11">
    <location>
        <begin position="1"/>
        <end position="20"/>
    </location>
</feature>
<dbReference type="InterPro" id="IPR006598">
    <property type="entry name" value="CAP10"/>
</dbReference>
<name>A0A8I6RVX5_CIMLE</name>
<dbReference type="AlphaFoldDB" id="A0A8I6RVX5"/>
<evidence type="ECO:0000256" key="5">
    <source>
        <dbReference type="ARBA" id="ARBA00022824"/>
    </source>
</evidence>
<keyword evidence="14" id="KW-1185">Reference proteome</keyword>
<evidence type="ECO:0000256" key="4">
    <source>
        <dbReference type="ARBA" id="ARBA00022729"/>
    </source>
</evidence>
<dbReference type="OrthoDB" id="541052at2759"/>
<reference evidence="13" key="1">
    <citation type="submission" date="2022-01" db="UniProtKB">
        <authorList>
            <consortium name="EnsemblMetazoa"/>
        </authorList>
    </citation>
    <scope>IDENTIFICATION</scope>
</reference>
<feature type="chain" id="PRO_5035155798" description="Glycosyl transferase CAP10 domain-containing protein" evidence="11">
    <location>
        <begin position="21"/>
        <end position="495"/>
    </location>
</feature>
<dbReference type="SUPFAM" id="SSF81296">
    <property type="entry name" value="E set domains"/>
    <property type="match status" value="1"/>
</dbReference>
<dbReference type="InterPro" id="IPR013783">
    <property type="entry name" value="Ig-like_fold"/>
</dbReference>
<dbReference type="Pfam" id="PF00630">
    <property type="entry name" value="Filamin"/>
    <property type="match status" value="1"/>
</dbReference>
<evidence type="ECO:0000256" key="10">
    <source>
        <dbReference type="ARBA" id="ARBA00049246"/>
    </source>
</evidence>
<dbReference type="PANTHER" id="PTHR12203:SF122">
    <property type="entry name" value="GLYCOSYL TRANSFERASE CAP10 DOMAIN-CONTAINING PROTEIN"/>
    <property type="match status" value="1"/>
</dbReference>
<dbReference type="InterPro" id="IPR014756">
    <property type="entry name" value="Ig_E-set"/>
</dbReference>
<keyword evidence="3" id="KW-0808">Transferase</keyword>
<dbReference type="SMART" id="SM00672">
    <property type="entry name" value="CAP10"/>
    <property type="match status" value="1"/>
</dbReference>
<organism evidence="13 14">
    <name type="scientific">Cimex lectularius</name>
    <name type="common">Bed bug</name>
    <name type="synonym">Acanthia lectularia</name>
    <dbReference type="NCBI Taxonomy" id="79782"/>
    <lineage>
        <taxon>Eukaryota</taxon>
        <taxon>Metazoa</taxon>
        <taxon>Ecdysozoa</taxon>
        <taxon>Arthropoda</taxon>
        <taxon>Hexapoda</taxon>
        <taxon>Insecta</taxon>
        <taxon>Pterygota</taxon>
        <taxon>Neoptera</taxon>
        <taxon>Paraneoptera</taxon>
        <taxon>Hemiptera</taxon>
        <taxon>Heteroptera</taxon>
        <taxon>Panheteroptera</taxon>
        <taxon>Cimicomorpha</taxon>
        <taxon>Cimicidae</taxon>
        <taxon>Cimex</taxon>
    </lineage>
</organism>
<evidence type="ECO:0000256" key="7">
    <source>
        <dbReference type="ARBA" id="ARBA00043952"/>
    </source>
</evidence>
<evidence type="ECO:0000256" key="8">
    <source>
        <dbReference type="ARBA" id="ARBA00045690"/>
    </source>
</evidence>
<evidence type="ECO:0000256" key="6">
    <source>
        <dbReference type="ARBA" id="ARBA00023180"/>
    </source>
</evidence>
<evidence type="ECO:0000259" key="12">
    <source>
        <dbReference type="SMART" id="SM00672"/>
    </source>
</evidence>
<dbReference type="OMA" id="MFMDATL"/>
<comment type="subcellular location">
    <subcellularLocation>
        <location evidence="1">Endoplasmic reticulum lumen</location>
    </subcellularLocation>
</comment>
<evidence type="ECO:0000256" key="11">
    <source>
        <dbReference type="SAM" id="SignalP"/>
    </source>
</evidence>
<dbReference type="GO" id="GO:0005788">
    <property type="term" value="C:endoplasmic reticulum lumen"/>
    <property type="evidence" value="ECO:0007669"/>
    <property type="project" value="UniProtKB-SubCell"/>
</dbReference>
<accession>A0A8I6RVX5</accession>
<evidence type="ECO:0000313" key="13">
    <source>
        <dbReference type="EnsemblMetazoa" id="XP_014253409.1"/>
    </source>
</evidence>
<comment type="catalytic activity">
    <reaction evidence="10">
        <text>L-seryl-[EGF-like domain protein] + UDP-alpha-D-glucose = 3-O-(beta-D-glucosyl)-L-seryl-[EGF-like domain protein] + UDP + H(+)</text>
        <dbReference type="Rhea" id="RHEA:58116"/>
        <dbReference type="Rhea" id="RHEA-COMP:14610"/>
        <dbReference type="Rhea" id="RHEA-COMP:16010"/>
        <dbReference type="ChEBI" id="CHEBI:15378"/>
        <dbReference type="ChEBI" id="CHEBI:29999"/>
        <dbReference type="ChEBI" id="CHEBI:58223"/>
        <dbReference type="ChEBI" id="CHEBI:58885"/>
        <dbReference type="ChEBI" id="CHEBI:140576"/>
    </reaction>
</comment>
<comment type="catalytic activity">
    <reaction evidence="9">
        <text>L-seryl-[EGF-like domain protein] + UDP-alpha-D-xylose = 3-O-(beta-D-xylosyl)-L-seryl-[EGF-like domain protein] + UDP + H(+)</text>
        <dbReference type="Rhea" id="RHEA:62016"/>
        <dbReference type="Rhea" id="RHEA-COMP:16010"/>
        <dbReference type="Rhea" id="RHEA-COMP:16011"/>
        <dbReference type="ChEBI" id="CHEBI:15378"/>
        <dbReference type="ChEBI" id="CHEBI:29999"/>
        <dbReference type="ChEBI" id="CHEBI:57632"/>
        <dbReference type="ChEBI" id="CHEBI:58223"/>
        <dbReference type="ChEBI" id="CHEBI:132085"/>
    </reaction>
</comment>